<dbReference type="Proteomes" id="UP000008633">
    <property type="component" value="Chromosome"/>
</dbReference>
<accession>E6WYI3</accession>
<evidence type="ECO:0000313" key="4">
    <source>
        <dbReference type="Proteomes" id="UP000008633"/>
    </source>
</evidence>
<proteinExistence type="predicted"/>
<dbReference type="PANTHER" id="PTHR42252">
    <property type="entry name" value="DUF5616 DOMAIN-CONTAINING PROTEIN"/>
    <property type="match status" value="1"/>
</dbReference>
<feature type="domain" description="DUF5616" evidence="2">
    <location>
        <begin position="78"/>
        <end position="215"/>
    </location>
</feature>
<organism evidence="3 4">
    <name type="scientific">Nitratifractor salsuginis (strain DSM 16511 / JCM 12458 / E9I37-1)</name>
    <dbReference type="NCBI Taxonomy" id="749222"/>
    <lineage>
        <taxon>Bacteria</taxon>
        <taxon>Pseudomonadati</taxon>
        <taxon>Campylobacterota</taxon>
        <taxon>Epsilonproteobacteria</taxon>
        <taxon>Campylobacterales</taxon>
        <taxon>Sulfurovaceae</taxon>
        <taxon>Nitratifractor</taxon>
    </lineage>
</organism>
<dbReference type="InterPro" id="IPR007368">
    <property type="entry name" value="DUF434"/>
</dbReference>
<evidence type="ECO:0008006" key="5">
    <source>
        <dbReference type="Google" id="ProtNLM"/>
    </source>
</evidence>
<dbReference type="PANTHER" id="PTHR42252:SF1">
    <property type="entry name" value="DUF434 DOMAIN-CONTAINING PROTEIN"/>
    <property type="match status" value="1"/>
</dbReference>
<dbReference type="AlphaFoldDB" id="E6WYI3"/>
<name>E6WYI3_NITSE</name>
<gene>
    <name evidence="3" type="ordered locus">Nitsa_1242</name>
</gene>
<dbReference type="Pfam" id="PF04256">
    <property type="entry name" value="DUF434"/>
    <property type="match status" value="1"/>
</dbReference>
<evidence type="ECO:0000259" key="1">
    <source>
        <dbReference type="Pfam" id="PF04256"/>
    </source>
</evidence>
<dbReference type="HOGENOM" id="CLU_102155_0_0_7"/>
<dbReference type="Pfam" id="PF18481">
    <property type="entry name" value="DUF5616"/>
    <property type="match status" value="1"/>
</dbReference>
<protein>
    <recommendedName>
        <fullName evidence="5">DUF434 domain-containing protein</fullName>
    </recommendedName>
</protein>
<dbReference type="eggNOG" id="COG2454">
    <property type="taxonomic scope" value="Bacteria"/>
</dbReference>
<keyword evidence="4" id="KW-1185">Reference proteome</keyword>
<dbReference type="InterPro" id="IPR041652">
    <property type="entry name" value="DUF5616"/>
</dbReference>
<dbReference type="STRING" id="749222.Nitsa_1242"/>
<dbReference type="RefSeq" id="WP_013554186.1">
    <property type="nucleotide sequence ID" value="NC_014935.1"/>
</dbReference>
<dbReference type="KEGG" id="nsa:Nitsa_1242"/>
<evidence type="ECO:0000259" key="2">
    <source>
        <dbReference type="Pfam" id="PF18481"/>
    </source>
</evidence>
<reference evidence="3 4" key="1">
    <citation type="journal article" date="2011" name="Stand. Genomic Sci.">
        <title>Complete genome sequence of Nitratifractor salsuginis type strain (E9I37-1).</title>
        <authorList>
            <person name="Anderson I."/>
            <person name="Sikorski J."/>
            <person name="Zeytun A."/>
            <person name="Nolan M."/>
            <person name="Lapidus A."/>
            <person name="Lucas S."/>
            <person name="Hammon N."/>
            <person name="Deshpande S."/>
            <person name="Cheng J.F."/>
            <person name="Tapia R."/>
            <person name="Han C."/>
            <person name="Goodwin L."/>
            <person name="Pitluck S."/>
            <person name="Liolios K."/>
            <person name="Pagani I."/>
            <person name="Ivanova N."/>
            <person name="Huntemann M."/>
            <person name="Mavromatis K."/>
            <person name="Ovchinikova G."/>
            <person name="Pati A."/>
            <person name="Chen A."/>
            <person name="Palaniappan K."/>
            <person name="Land M."/>
            <person name="Hauser L."/>
            <person name="Brambilla E.M."/>
            <person name="Ngatchou-Djao O.D."/>
            <person name="Rohde M."/>
            <person name="Tindall B.J."/>
            <person name="Goker M."/>
            <person name="Detter J.C."/>
            <person name="Woyke T."/>
            <person name="Bristow J."/>
            <person name="Eisen J.A."/>
            <person name="Markowitz V."/>
            <person name="Hugenholtz P."/>
            <person name="Klenk H.P."/>
            <person name="Kyrpides N.C."/>
        </authorList>
    </citation>
    <scope>NUCLEOTIDE SEQUENCE [LARGE SCALE GENOMIC DNA]</scope>
    <source>
        <strain evidence="4">DSM 16511 / JCM 12458 / E9I37-1</strain>
    </source>
</reference>
<feature type="domain" description="DUF434" evidence="1">
    <location>
        <begin position="22"/>
        <end position="67"/>
    </location>
</feature>
<sequence>MRKHRGPAPEDVLFRDASRLKRLREAVADLSWLLRRGYSAKAASELVGNRYQLNARERLALSHASWDRSDRPGQVAPEELKGSRVCIDGFNLLITLETALGGGVLIRGVDGRIRDLAAVHGNYALRAETEEAIRLSLETLQELGVKESLWYFDRPVSNSGRLAALVRSIAEELGVKAEARAVDRVDSLLKHCDGIVVTADAAILDSGVRWFDLAGYLIAGKIPGAWIVDLGKGVGRE</sequence>
<evidence type="ECO:0000313" key="3">
    <source>
        <dbReference type="EMBL" id="ADV46495.1"/>
    </source>
</evidence>
<dbReference type="OrthoDB" id="5372493at2"/>
<reference evidence="4" key="2">
    <citation type="submission" date="2011-01" db="EMBL/GenBank/DDBJ databases">
        <title>The complete genome of Nitratifractor salsuginis DSM 16511.</title>
        <authorList>
            <consortium name="US DOE Joint Genome Institute (JGI-PGF)"/>
            <person name="Lucas S."/>
            <person name="Copeland A."/>
            <person name="Lapidus A."/>
            <person name="Bruce D."/>
            <person name="Goodwin L."/>
            <person name="Pitluck S."/>
            <person name="Kyrpides N."/>
            <person name="Mavromatis K."/>
            <person name="Ivanova N."/>
            <person name="Mikhailova N."/>
            <person name="Zeytun A."/>
            <person name="Detter J.C."/>
            <person name="Tapia R."/>
            <person name="Han C."/>
            <person name="Land M."/>
            <person name="Hauser L."/>
            <person name="Markowitz V."/>
            <person name="Cheng J.-F."/>
            <person name="Hugenholtz P."/>
            <person name="Woyke T."/>
            <person name="Wu D."/>
            <person name="Tindall B."/>
            <person name="Schuetze A."/>
            <person name="Brambilla E."/>
            <person name="Klenk H.-P."/>
            <person name="Eisen J.A."/>
        </authorList>
    </citation>
    <scope>NUCLEOTIDE SEQUENCE [LARGE SCALE GENOMIC DNA]</scope>
    <source>
        <strain evidence="4">DSM 16511 / JCM 12458 / E9I37-1</strain>
    </source>
</reference>
<dbReference type="EMBL" id="CP002452">
    <property type="protein sequence ID" value="ADV46495.1"/>
    <property type="molecule type" value="Genomic_DNA"/>
</dbReference>